<dbReference type="WBParaSite" id="maker-PairedContig_4559-snap-gene-1.24-mRNA-1">
    <property type="protein sequence ID" value="maker-PairedContig_4559-snap-gene-1.24-mRNA-1"/>
    <property type="gene ID" value="maker-PairedContig_4559-snap-gene-1.24"/>
</dbReference>
<evidence type="ECO:0000256" key="1">
    <source>
        <dbReference type="SAM" id="MobiDB-lite"/>
    </source>
</evidence>
<name>A0A1I8ESG3_WUCBA</name>
<feature type="transmembrane region" description="Helical" evidence="2">
    <location>
        <begin position="133"/>
        <end position="160"/>
    </location>
</feature>
<sequence length="293" mass="33223">NLANPPRITLGPFQKLRESDSSVKTKLQHLSRYESIECISKQAYYDVENSYIAVVSLDDKCDEVLTNAFKKAIIKPENLKIQVIKNPRDFEYILRMVQDFCSVTIIQESIKISVTWFFFDCTKNKERNKKFGITWIIAISLTVVGITICAAIGACCYLALRSTHPIQRRRKESAREDETSNRNVDELSRETNNIKSHSTSTKKTLPEMTHRKSSRRSTGSTSFSRIAINETDERKALECSRLGPSSLTIFPIFLFDFSGTLFSAYCDQIIELSIGNSEVAVTAGQTPSIFLQF</sequence>
<reference evidence="3" key="1">
    <citation type="submission" date="2016-11" db="UniProtKB">
        <authorList>
            <consortium name="WormBaseParasite"/>
        </authorList>
    </citation>
    <scope>IDENTIFICATION</scope>
    <source>
        <strain evidence="3">pt0022</strain>
    </source>
</reference>
<keyword evidence="2" id="KW-0812">Transmembrane</keyword>
<proteinExistence type="predicted"/>
<keyword evidence="2" id="KW-1133">Transmembrane helix</keyword>
<feature type="region of interest" description="Disordered" evidence="1">
    <location>
        <begin position="168"/>
        <end position="224"/>
    </location>
</feature>
<feature type="compositionally biased region" description="Basic and acidic residues" evidence="1">
    <location>
        <begin position="173"/>
        <end position="189"/>
    </location>
</feature>
<evidence type="ECO:0000313" key="3">
    <source>
        <dbReference type="WBParaSite" id="maker-PairedContig_4559-snap-gene-1.24-mRNA-1"/>
    </source>
</evidence>
<accession>A0A1I8ESG3</accession>
<organism evidence="3">
    <name type="scientific">Wuchereria bancrofti</name>
    <dbReference type="NCBI Taxonomy" id="6293"/>
    <lineage>
        <taxon>Eukaryota</taxon>
        <taxon>Metazoa</taxon>
        <taxon>Ecdysozoa</taxon>
        <taxon>Nematoda</taxon>
        <taxon>Chromadorea</taxon>
        <taxon>Rhabditida</taxon>
        <taxon>Spirurina</taxon>
        <taxon>Spiruromorpha</taxon>
        <taxon>Filarioidea</taxon>
        <taxon>Onchocercidae</taxon>
        <taxon>Wuchereria</taxon>
    </lineage>
</organism>
<feature type="compositionally biased region" description="Polar residues" evidence="1">
    <location>
        <begin position="190"/>
        <end position="203"/>
    </location>
</feature>
<keyword evidence="2" id="KW-0472">Membrane</keyword>
<dbReference type="AlphaFoldDB" id="A0A1I8ESG3"/>
<protein>
    <submittedName>
        <fullName evidence="3">Uncharacterized protein</fullName>
    </submittedName>
</protein>
<evidence type="ECO:0000256" key="2">
    <source>
        <dbReference type="SAM" id="Phobius"/>
    </source>
</evidence>